<organism evidence="1 2">
    <name type="scientific">Pseudoalteromonas rubra</name>
    <dbReference type="NCBI Taxonomy" id="43658"/>
    <lineage>
        <taxon>Bacteria</taxon>
        <taxon>Pseudomonadati</taxon>
        <taxon>Pseudomonadota</taxon>
        <taxon>Gammaproteobacteria</taxon>
        <taxon>Alteromonadales</taxon>
        <taxon>Pseudoalteromonadaceae</taxon>
        <taxon>Pseudoalteromonas</taxon>
    </lineage>
</organism>
<dbReference type="EMBL" id="PNCI01000041">
    <property type="protein sequence ID" value="TMP26851.1"/>
    <property type="molecule type" value="Genomic_DNA"/>
</dbReference>
<evidence type="ECO:0000313" key="2">
    <source>
        <dbReference type="Proteomes" id="UP000310249"/>
    </source>
</evidence>
<protein>
    <submittedName>
        <fullName evidence="1">Uncharacterized protein</fullName>
    </submittedName>
</protein>
<reference evidence="1 2" key="1">
    <citation type="submission" date="2018-01" db="EMBL/GenBank/DDBJ databases">
        <authorList>
            <person name="Paulsen S."/>
            <person name="Gram L.K."/>
        </authorList>
    </citation>
    <scope>NUCLEOTIDE SEQUENCE [LARGE SCALE GENOMIC DNA]</scope>
    <source>
        <strain evidence="1 2">S2676</strain>
    </source>
</reference>
<evidence type="ECO:0000313" key="1">
    <source>
        <dbReference type="EMBL" id="TMP26851.1"/>
    </source>
</evidence>
<gene>
    <name evidence="1" type="ORF">CWB99_17285</name>
</gene>
<sequence length="112" mass="12682">MLTGFVQEVDGIMKLNFRATGKRIAEATKSQLSRLATNKFMRYAAHIRKVRIDVDEQPCQRHGMLTICKVEVLLPGLPSVSVRAKGKNMMQVIKRALRDSELLLARQFNRAA</sequence>
<name>A0A5S3WJM7_9GAMM</name>
<reference evidence="2" key="2">
    <citation type="submission" date="2019-06" db="EMBL/GenBank/DDBJ databases">
        <title>Co-occurence of chitin degradation, pigmentation and bioactivity in marine Pseudoalteromonas.</title>
        <authorList>
            <person name="Sonnenschein E.C."/>
            <person name="Bech P.K."/>
        </authorList>
    </citation>
    <scope>NUCLEOTIDE SEQUENCE [LARGE SCALE GENOMIC DNA]</scope>
    <source>
        <strain evidence="2">S2676</strain>
    </source>
</reference>
<comment type="caution">
    <text evidence="1">The sequence shown here is derived from an EMBL/GenBank/DDBJ whole genome shotgun (WGS) entry which is preliminary data.</text>
</comment>
<dbReference type="AlphaFoldDB" id="A0A5S3WJM7"/>
<dbReference type="Proteomes" id="UP000310249">
    <property type="component" value="Unassembled WGS sequence"/>
</dbReference>
<proteinExistence type="predicted"/>
<accession>A0A5S3WJM7</accession>